<dbReference type="AlphaFoldDB" id="A0A9N8VCV4"/>
<dbReference type="InterPro" id="IPR011990">
    <property type="entry name" value="TPR-like_helical_dom_sf"/>
</dbReference>
<evidence type="ECO:0000313" key="5">
    <source>
        <dbReference type="EMBL" id="CAG8446748.1"/>
    </source>
</evidence>
<feature type="domain" description="Domain of unknown function at the cortex 1" evidence="4">
    <location>
        <begin position="4"/>
        <end position="272"/>
    </location>
</feature>
<keyword evidence="6" id="KW-1185">Reference proteome</keyword>
<feature type="transmembrane region" description="Helical" evidence="3">
    <location>
        <begin position="1051"/>
        <end position="1070"/>
    </location>
</feature>
<dbReference type="SUPFAM" id="SSF81901">
    <property type="entry name" value="HCP-like"/>
    <property type="match status" value="3"/>
</dbReference>
<dbReference type="SMART" id="SM00671">
    <property type="entry name" value="SEL1"/>
    <property type="match status" value="10"/>
</dbReference>
<comment type="similarity">
    <text evidence="1">Belongs to the sel-1 family.</text>
</comment>
<dbReference type="GO" id="GO:0036503">
    <property type="term" value="P:ERAD pathway"/>
    <property type="evidence" value="ECO:0007669"/>
    <property type="project" value="TreeGrafter"/>
</dbReference>
<evidence type="ECO:0000256" key="3">
    <source>
        <dbReference type="SAM" id="Phobius"/>
    </source>
</evidence>
<sequence length="1125" mass="126854">MTIVKIGPTYDCLQEYNVNDDRHPLLVNSSHFTGYITVRLNNYNKNDDESNGKVNLTTCDYFENHRRFFSFQIQGRFKATNTKRQDNLWTFDDLLFCAETEHAVKPPRGSSLAVRFAQYIDPGFTAERIFEQIRPWAGSWVMCGMNVVRAWRAEQDEKLSSQDDNNKAENILSSEDSSPPLLPVGPWAYYGKNHLKEDTKLILPDHEPMLSSAQRRTYFTDPEIRKAHVFDPENIYAFDFFNNFTDLSTMTANMIISFSISHVLDNQPLRFLTEPPFTENIQSEPSLQQHLLTNLSADELYQYALDILSNLKPISLRPSQSITENDDVDASVLPFSLRLLGKIFMSLFSKSKNPQQPLNGEISKKYEIEPKNEKLELAIAMLKKAGLELGHDDALYSLADINFHAKYSHRRNLTTAFDYYKILATRSGNATAQQMVGFMYATGIGEKVPRDQAQSLIYHTFAAHGGDTAGQMTLAYRYLMGIGVHRSCEDAIYHYKQVADKAAEYYKSGPPGGRQLPPPKIRLYEEDGGIYGYGASGLSSLSRGDSAAWDDILEYYRYMAEHGDQSAQLVLGQLFYQGTRNIPQNFHQALQYLNLVALQYNWPNDISRIDEQTLNSPSAQAAAAAAGILGQMYWRAEGVLQNNETALLWFRKGAILKNPVAQNGLGLMFLHGLSDKNGRELLPKNRKDAEVYFKMAAEAKNPDAQVNLGLLYLHNKRDYDKAYQYFQFAAQSAHFLAHYYLAEMHARGEGTQKSCPLAAAYYKTVAEKGDWLHSPFQAAREAYQSGDKDGALLNYLIAAERGYEVGQANVAWLLDRDKARWQLPHVTPKPDPDRERLALIYWTRSANQGNVDSRLKMGDYYFKGFGTDVDYEKAAACYQVAAEFESSSMAMWNLGWMHENGIGVSRDFHLAKRWYDQSLSTNPEAYLPVTLSLIKLYSRSFWNYITGGDDGDEVNPENASKGVWWESIASRKVSDEKNTDTTLRQLTKDGTGGGSSGGPPKQERREWDFGPSEEQLLKKYNARKKGEEDFTESLSSTTEEAYEEEELQDDLMESLMILVICLLIGWLVYVRQLRWGQNDNRGGGGDGDGGRNVGGGGIGVGGDWPPGLLDDDNIGRFAWAGAGGH</sequence>
<dbReference type="GO" id="GO:0005789">
    <property type="term" value="C:endoplasmic reticulum membrane"/>
    <property type="evidence" value="ECO:0007669"/>
    <property type="project" value="TreeGrafter"/>
</dbReference>
<dbReference type="InterPro" id="IPR050767">
    <property type="entry name" value="Sel1_AlgK"/>
</dbReference>
<protein>
    <submittedName>
        <fullName evidence="5">2881_t:CDS:1</fullName>
    </submittedName>
</protein>
<dbReference type="Gene3D" id="1.25.40.10">
    <property type="entry name" value="Tetratricopeptide repeat domain"/>
    <property type="match status" value="3"/>
</dbReference>
<evidence type="ECO:0000256" key="1">
    <source>
        <dbReference type="ARBA" id="ARBA00038101"/>
    </source>
</evidence>
<keyword evidence="3" id="KW-0472">Membrane</keyword>
<dbReference type="EMBL" id="CAJVPS010000060">
    <property type="protein sequence ID" value="CAG8446748.1"/>
    <property type="molecule type" value="Genomic_DNA"/>
</dbReference>
<dbReference type="Pfam" id="PF08238">
    <property type="entry name" value="Sel1"/>
    <property type="match status" value="11"/>
</dbReference>
<dbReference type="OrthoDB" id="27934at2759"/>
<keyword evidence="3" id="KW-1133">Transmembrane helix</keyword>
<comment type="caution">
    <text evidence="5">The sequence shown here is derived from an EMBL/GenBank/DDBJ whole genome shotgun (WGS) entry which is preliminary data.</text>
</comment>
<evidence type="ECO:0000313" key="6">
    <source>
        <dbReference type="Proteomes" id="UP000789508"/>
    </source>
</evidence>
<dbReference type="Pfam" id="PF08588">
    <property type="entry name" value="Duc1"/>
    <property type="match status" value="1"/>
</dbReference>
<dbReference type="PANTHER" id="PTHR11102:SF147">
    <property type="entry name" value="SEL1L ADAPTOR SUBUNIT OF ERAD E3 UBIQUITIN LIGASE"/>
    <property type="match status" value="1"/>
</dbReference>
<keyword evidence="3" id="KW-0812">Transmembrane</keyword>
<dbReference type="InterPro" id="IPR013897">
    <property type="entry name" value="Duc1"/>
</dbReference>
<name>A0A9N8VCV4_9GLOM</name>
<dbReference type="PANTHER" id="PTHR11102">
    <property type="entry name" value="SEL-1-LIKE PROTEIN"/>
    <property type="match status" value="1"/>
</dbReference>
<dbReference type="Proteomes" id="UP000789508">
    <property type="component" value="Unassembled WGS sequence"/>
</dbReference>
<feature type="region of interest" description="Disordered" evidence="2">
    <location>
        <begin position="975"/>
        <end position="1010"/>
    </location>
</feature>
<evidence type="ECO:0000259" key="4">
    <source>
        <dbReference type="Pfam" id="PF08588"/>
    </source>
</evidence>
<proteinExistence type="inferred from homology"/>
<accession>A0A9N8VCV4</accession>
<organism evidence="5 6">
    <name type="scientific">Ambispora leptoticha</name>
    <dbReference type="NCBI Taxonomy" id="144679"/>
    <lineage>
        <taxon>Eukaryota</taxon>
        <taxon>Fungi</taxon>
        <taxon>Fungi incertae sedis</taxon>
        <taxon>Mucoromycota</taxon>
        <taxon>Glomeromycotina</taxon>
        <taxon>Glomeromycetes</taxon>
        <taxon>Archaeosporales</taxon>
        <taxon>Ambisporaceae</taxon>
        <taxon>Ambispora</taxon>
    </lineage>
</organism>
<reference evidence="5" key="1">
    <citation type="submission" date="2021-06" db="EMBL/GenBank/DDBJ databases">
        <authorList>
            <person name="Kallberg Y."/>
            <person name="Tangrot J."/>
            <person name="Rosling A."/>
        </authorList>
    </citation>
    <scope>NUCLEOTIDE SEQUENCE</scope>
    <source>
        <strain evidence="5">FL130A</strain>
    </source>
</reference>
<gene>
    <name evidence="5" type="ORF">ALEPTO_LOCUS736</name>
</gene>
<dbReference type="InterPro" id="IPR006597">
    <property type="entry name" value="Sel1-like"/>
</dbReference>
<evidence type="ECO:0000256" key="2">
    <source>
        <dbReference type="SAM" id="MobiDB-lite"/>
    </source>
</evidence>